<dbReference type="EMBL" id="JACXIZ010000017">
    <property type="protein sequence ID" value="MBD2845672.1"/>
    <property type="molecule type" value="Genomic_DNA"/>
</dbReference>
<keyword evidence="1" id="KW-0812">Transmembrane</keyword>
<dbReference type="RefSeq" id="WP_190917480.1">
    <property type="nucleotide sequence ID" value="NZ_JACXIZ010000017.1"/>
</dbReference>
<dbReference type="AlphaFoldDB" id="A0A927GSF9"/>
<comment type="caution">
    <text evidence="2">The sequence shown here is derived from an EMBL/GenBank/DDBJ whole genome shotgun (WGS) entry which is preliminary data.</text>
</comment>
<reference evidence="2" key="1">
    <citation type="submission" date="2020-09" db="EMBL/GenBank/DDBJ databases">
        <title>A novel bacterium of genus Paenibacillus, isolated from South China Sea.</title>
        <authorList>
            <person name="Huang H."/>
            <person name="Mo K."/>
            <person name="Hu Y."/>
        </authorList>
    </citation>
    <scope>NUCLEOTIDE SEQUENCE</scope>
    <source>
        <strain evidence="2">IB182496</strain>
    </source>
</reference>
<accession>A0A927GSF9</accession>
<gene>
    <name evidence="2" type="ORF">IDH44_10770</name>
</gene>
<evidence type="ECO:0000313" key="2">
    <source>
        <dbReference type="EMBL" id="MBD2845672.1"/>
    </source>
</evidence>
<name>A0A927GSF9_9BACL</name>
<keyword evidence="3" id="KW-1185">Reference proteome</keyword>
<keyword evidence="1" id="KW-0472">Membrane</keyword>
<organism evidence="2 3">
    <name type="scientific">Paenibacillus sabuli</name>
    <dbReference type="NCBI Taxonomy" id="2772509"/>
    <lineage>
        <taxon>Bacteria</taxon>
        <taxon>Bacillati</taxon>
        <taxon>Bacillota</taxon>
        <taxon>Bacilli</taxon>
        <taxon>Bacillales</taxon>
        <taxon>Paenibacillaceae</taxon>
        <taxon>Paenibacillus</taxon>
    </lineage>
</organism>
<evidence type="ECO:0000256" key="1">
    <source>
        <dbReference type="SAM" id="Phobius"/>
    </source>
</evidence>
<dbReference type="Proteomes" id="UP000621560">
    <property type="component" value="Unassembled WGS sequence"/>
</dbReference>
<sequence>MSKGLSLLFAFASVLMMSATAVSISYNGWLAVLFFVLTMLTIGAGFIVRARQRRSGGASS</sequence>
<proteinExistence type="predicted"/>
<keyword evidence="1" id="KW-1133">Transmembrane helix</keyword>
<evidence type="ECO:0000313" key="3">
    <source>
        <dbReference type="Proteomes" id="UP000621560"/>
    </source>
</evidence>
<protein>
    <submittedName>
        <fullName evidence="2">DUF5325 family protein</fullName>
    </submittedName>
</protein>
<feature type="transmembrane region" description="Helical" evidence="1">
    <location>
        <begin position="31"/>
        <end position="50"/>
    </location>
</feature>